<reference evidence="4" key="2">
    <citation type="submission" date="2020-11" db="EMBL/GenBank/DDBJ databases">
        <authorList>
            <person name="McCartney M.A."/>
            <person name="Auch B."/>
            <person name="Kono T."/>
            <person name="Mallez S."/>
            <person name="Becker A."/>
            <person name="Gohl D.M."/>
            <person name="Silverstein K.A.T."/>
            <person name="Koren S."/>
            <person name="Bechman K.B."/>
            <person name="Herman A."/>
            <person name="Abrahante J.E."/>
            <person name="Garbe J."/>
        </authorList>
    </citation>
    <scope>NUCLEOTIDE SEQUENCE</scope>
    <source>
        <strain evidence="4">Duluth1</strain>
        <tissue evidence="4">Whole animal</tissue>
    </source>
</reference>
<evidence type="ECO:0000256" key="3">
    <source>
        <dbReference type="SAM" id="SignalP"/>
    </source>
</evidence>
<keyword evidence="5" id="KW-1185">Reference proteome</keyword>
<reference evidence="4" key="1">
    <citation type="journal article" date="2019" name="bioRxiv">
        <title>The Genome of the Zebra Mussel, Dreissena polymorpha: A Resource for Invasive Species Research.</title>
        <authorList>
            <person name="McCartney M.A."/>
            <person name="Auch B."/>
            <person name="Kono T."/>
            <person name="Mallez S."/>
            <person name="Zhang Y."/>
            <person name="Obille A."/>
            <person name="Becker A."/>
            <person name="Abrahante J.E."/>
            <person name="Garbe J."/>
            <person name="Badalamenti J.P."/>
            <person name="Herman A."/>
            <person name="Mangelson H."/>
            <person name="Liachko I."/>
            <person name="Sullivan S."/>
            <person name="Sone E.D."/>
            <person name="Koren S."/>
            <person name="Silverstein K.A.T."/>
            <person name="Beckman K.B."/>
            <person name="Gohl D.M."/>
        </authorList>
    </citation>
    <scope>NUCLEOTIDE SEQUENCE</scope>
    <source>
        <strain evidence="4">Duluth1</strain>
        <tissue evidence="4">Whole animal</tissue>
    </source>
</reference>
<dbReference type="AlphaFoldDB" id="A0A9D4LGX4"/>
<feature type="chain" id="PRO_5038384149" evidence="3">
    <location>
        <begin position="21"/>
        <end position="1108"/>
    </location>
</feature>
<feature type="compositionally biased region" description="Polar residues" evidence="2">
    <location>
        <begin position="21"/>
        <end position="31"/>
    </location>
</feature>
<dbReference type="Pfam" id="PF08238">
    <property type="entry name" value="Sel1"/>
    <property type="match status" value="12"/>
</dbReference>
<feature type="region of interest" description="Disordered" evidence="2">
    <location>
        <begin position="21"/>
        <end position="76"/>
    </location>
</feature>
<dbReference type="SUPFAM" id="SSF81901">
    <property type="entry name" value="HCP-like"/>
    <property type="match status" value="3"/>
</dbReference>
<dbReference type="PANTHER" id="PTHR11102">
    <property type="entry name" value="SEL-1-LIKE PROTEIN"/>
    <property type="match status" value="1"/>
</dbReference>
<dbReference type="InterPro" id="IPR011990">
    <property type="entry name" value="TPR-like_helical_dom_sf"/>
</dbReference>
<feature type="compositionally biased region" description="Polar residues" evidence="2">
    <location>
        <begin position="509"/>
        <end position="520"/>
    </location>
</feature>
<dbReference type="Proteomes" id="UP000828390">
    <property type="component" value="Unassembled WGS sequence"/>
</dbReference>
<dbReference type="Gene3D" id="1.25.40.10">
    <property type="entry name" value="Tetratricopeptide repeat domain"/>
    <property type="match status" value="3"/>
</dbReference>
<dbReference type="GO" id="GO:0036503">
    <property type="term" value="P:ERAD pathway"/>
    <property type="evidence" value="ECO:0007669"/>
    <property type="project" value="TreeGrafter"/>
</dbReference>
<evidence type="ECO:0000313" key="4">
    <source>
        <dbReference type="EMBL" id="KAH3856661.1"/>
    </source>
</evidence>
<name>A0A9D4LGX4_DREPO</name>
<comment type="similarity">
    <text evidence="1">Belongs to the sel-1 family.</text>
</comment>
<sequence>MTRTSALLCLLIALATCVHQQTPVGDTSPPASDQAGKDPPSAGSKHKSLDVNDISTSESQDNIENKDLNVEDTNVPEHGKENVVLDSEVIREQDEVKHVADDVISEKQDFKSRDNDDHIEHNLVFEESGEEGDSLMEQIKKLSEKVAKQQMKSKRIHEFTEKIAREQEQTNLDQSSKLYEHVVVKREIDNVEIKSEGVVEDGDSFQSDVTDKKTFADAGSIIQERGVPVVNEGTAKKRSLTEEMQLVAIRLAQLSAINKQVVESILNQDDNQFPLDDQFEDKNEISQSQSENGLTVDADMNKVTQLQGENGGTVGADMNKVTQSQGENGVTVGNTDAPPGPITPTKTSELPKSKGVDTLELNGNKVVSEVKATRMDEHKTLKISQSVMTTTADAAGTGSSETAVTESSTVSTKENYRAEVTNLIVEKTETVHIYSSSFSEQSLDSMAYNPEATPELNSNTIRFAATKSQEMFQSEAVSTSENVPTGTAFETKKLDQELKVQIKQKSTENTKVSSTETLTVNREPVAPDVPGSTVEQTQSPSEGTTSGTQPHSTPEGESPEEKHRREEAQQYFEEGEKLINNSYKKDYVQAYQYFQVAANRGHKKALEYLGFGHLLGDYVSHDPKRALQIFEELSNKGSPRGQLGLGFSYAAGLATNSSQAKALIYFTFSALGGDPLALMVMGYRSLSGIGVEAKCETALTYYRKVATTVAEKTSSGSPVVQRIRLHEQAETKDTTGNTLMDDDLLQYYEFLADKGDVQAQVVLGQLYYQGGKGVPINHERAQHYFLMAAESGNSNAMAFLGKMHSEGSPVIAQDPNVALEYFKKAANKGNTIGQCGMGIIYMYGRGVEKDYPKALRFFSQSADQGWSDAQLHLGIMHFSGKGVRRDYKMAVKYFNLASQGGHVLAFYHLAQMHATGTGVLRNCHTAVELYKNVAERGEWSAMLMDAHDLYKQGSVNEALLKYTFLAELGYEVAQTNVAYILDQGESSLFDAVETYQRALLHWTRAASQGSTIARLKMGDYHYYGYGTEIDYETAASHYRLATEQQHNAQAMFNLGYMHEQGLGLKQDIHLAKRFYDQAAETSGDAYIPVTLALLKMAMFYGTEVFNKE</sequence>
<dbReference type="EMBL" id="JAIWYP010000003">
    <property type="protein sequence ID" value="KAH3856661.1"/>
    <property type="molecule type" value="Genomic_DNA"/>
</dbReference>
<feature type="compositionally biased region" description="Basic and acidic residues" evidence="2">
    <location>
        <begin position="63"/>
        <end position="76"/>
    </location>
</feature>
<evidence type="ECO:0000256" key="2">
    <source>
        <dbReference type="SAM" id="MobiDB-lite"/>
    </source>
</evidence>
<evidence type="ECO:0000313" key="5">
    <source>
        <dbReference type="Proteomes" id="UP000828390"/>
    </source>
</evidence>
<dbReference type="InterPro" id="IPR006597">
    <property type="entry name" value="Sel1-like"/>
</dbReference>
<feature type="signal peptide" evidence="3">
    <location>
        <begin position="1"/>
        <end position="20"/>
    </location>
</feature>
<gene>
    <name evidence="4" type="ORF">DPMN_099253</name>
</gene>
<evidence type="ECO:0000256" key="1">
    <source>
        <dbReference type="ARBA" id="ARBA00038101"/>
    </source>
</evidence>
<dbReference type="SMART" id="SM00671">
    <property type="entry name" value="SEL1"/>
    <property type="match status" value="12"/>
</dbReference>
<feature type="region of interest" description="Disordered" evidence="2">
    <location>
        <begin position="503"/>
        <end position="567"/>
    </location>
</feature>
<feature type="non-terminal residue" evidence="4">
    <location>
        <position position="1108"/>
    </location>
</feature>
<protein>
    <submittedName>
        <fullName evidence="4">Uncharacterized protein</fullName>
    </submittedName>
</protein>
<dbReference type="PANTHER" id="PTHR11102:SF147">
    <property type="entry name" value="SEL1L ADAPTOR SUBUNIT OF ERAD E3 UBIQUITIN LIGASE"/>
    <property type="match status" value="1"/>
</dbReference>
<feature type="compositionally biased region" description="Polar residues" evidence="2">
    <location>
        <begin position="53"/>
        <end position="62"/>
    </location>
</feature>
<keyword evidence="3" id="KW-0732">Signal</keyword>
<proteinExistence type="inferred from homology"/>
<dbReference type="GO" id="GO:0005789">
    <property type="term" value="C:endoplasmic reticulum membrane"/>
    <property type="evidence" value="ECO:0007669"/>
    <property type="project" value="TreeGrafter"/>
</dbReference>
<organism evidence="4 5">
    <name type="scientific">Dreissena polymorpha</name>
    <name type="common">Zebra mussel</name>
    <name type="synonym">Mytilus polymorpha</name>
    <dbReference type="NCBI Taxonomy" id="45954"/>
    <lineage>
        <taxon>Eukaryota</taxon>
        <taxon>Metazoa</taxon>
        <taxon>Spiralia</taxon>
        <taxon>Lophotrochozoa</taxon>
        <taxon>Mollusca</taxon>
        <taxon>Bivalvia</taxon>
        <taxon>Autobranchia</taxon>
        <taxon>Heteroconchia</taxon>
        <taxon>Euheterodonta</taxon>
        <taxon>Imparidentia</taxon>
        <taxon>Neoheterodontei</taxon>
        <taxon>Myida</taxon>
        <taxon>Dreissenoidea</taxon>
        <taxon>Dreissenidae</taxon>
        <taxon>Dreissena</taxon>
    </lineage>
</organism>
<comment type="caution">
    <text evidence="4">The sequence shown here is derived from an EMBL/GenBank/DDBJ whole genome shotgun (WGS) entry which is preliminary data.</text>
</comment>
<dbReference type="InterPro" id="IPR050767">
    <property type="entry name" value="Sel1_AlgK"/>
</dbReference>
<feature type="compositionally biased region" description="Polar residues" evidence="2">
    <location>
        <begin position="533"/>
        <end position="552"/>
    </location>
</feature>
<accession>A0A9D4LGX4</accession>
<feature type="region of interest" description="Disordered" evidence="2">
    <location>
        <begin position="327"/>
        <end position="354"/>
    </location>
</feature>